<dbReference type="EnsemblMetazoa" id="AMEC006093-RA">
    <property type="protein sequence ID" value="AMEC006093-PA"/>
    <property type="gene ID" value="AMEC006093"/>
</dbReference>
<evidence type="ECO:0000313" key="2">
    <source>
        <dbReference type="Proteomes" id="UP000075902"/>
    </source>
</evidence>
<accession>A0A182TPM4</accession>
<organism evidence="1 2">
    <name type="scientific">Anopheles melas</name>
    <dbReference type="NCBI Taxonomy" id="34690"/>
    <lineage>
        <taxon>Eukaryota</taxon>
        <taxon>Metazoa</taxon>
        <taxon>Ecdysozoa</taxon>
        <taxon>Arthropoda</taxon>
        <taxon>Hexapoda</taxon>
        <taxon>Insecta</taxon>
        <taxon>Pterygota</taxon>
        <taxon>Neoptera</taxon>
        <taxon>Endopterygota</taxon>
        <taxon>Diptera</taxon>
        <taxon>Nematocera</taxon>
        <taxon>Culicoidea</taxon>
        <taxon>Culicidae</taxon>
        <taxon>Anophelinae</taxon>
        <taxon>Anopheles</taxon>
    </lineage>
</organism>
<reference evidence="1" key="2">
    <citation type="submission" date="2020-05" db="UniProtKB">
        <authorList>
            <consortium name="EnsemblMetazoa"/>
        </authorList>
    </citation>
    <scope>IDENTIFICATION</scope>
    <source>
        <strain evidence="1">CM1001059</strain>
    </source>
</reference>
<name>A0A182TPM4_9DIPT</name>
<keyword evidence="2" id="KW-1185">Reference proteome</keyword>
<dbReference type="VEuPathDB" id="VectorBase:AMEC006093"/>
<sequence>MSLEDDLMGDDSGSTFRRRSSCFPPMYRRSNSGTVMQCNQHARYRTRRPVDRVGERFLLSGPNPNAEPPGLIVRAVAAARYLAVHGAARHPRLDVVLPVGRCAQLARWHVEQEKVQPELVEQLHLDGPELLQHGRRLAGLADGEHFHLRELMHPIDALLLLQGGRFRPIAAADSHQLLRQPVRWQDATGQIPCQRHLRRAGQAQWLPPVLQVQLVHLVPLAVHAHAAALDDASRQHVRHSDELEVALAQTVHRVADQRVLQLRQLVREVVRPVAGKVAQVFHPIQVHPFADVAKLEVLAVSPLGMLVVALDDARLRPVPDHGRVGAVGQIGQFRIQLRLQRAPFALGLWGSAQLLVDPLDQLYVADAFSVLYVRFDRLSVGRVQ</sequence>
<reference evidence="2" key="1">
    <citation type="submission" date="2014-01" db="EMBL/GenBank/DDBJ databases">
        <title>The Genome Sequence of Anopheles melas CM1001059_A (V2).</title>
        <authorList>
            <consortium name="The Broad Institute Genomics Platform"/>
            <person name="Neafsey D.E."/>
            <person name="Besansky N."/>
            <person name="Howell P."/>
            <person name="Walton C."/>
            <person name="Young S.K."/>
            <person name="Zeng Q."/>
            <person name="Gargeya S."/>
            <person name="Fitzgerald M."/>
            <person name="Haas B."/>
            <person name="Abouelleil A."/>
            <person name="Allen A.W."/>
            <person name="Alvarado L."/>
            <person name="Arachchi H.M."/>
            <person name="Berlin A.M."/>
            <person name="Chapman S.B."/>
            <person name="Gainer-Dewar J."/>
            <person name="Goldberg J."/>
            <person name="Griggs A."/>
            <person name="Gujja S."/>
            <person name="Hansen M."/>
            <person name="Howarth C."/>
            <person name="Imamovic A."/>
            <person name="Ireland A."/>
            <person name="Larimer J."/>
            <person name="McCowan C."/>
            <person name="Murphy C."/>
            <person name="Pearson M."/>
            <person name="Poon T.W."/>
            <person name="Priest M."/>
            <person name="Roberts A."/>
            <person name="Saif S."/>
            <person name="Shea T."/>
            <person name="Sisk P."/>
            <person name="Sykes S."/>
            <person name="Wortman J."/>
            <person name="Nusbaum C."/>
            <person name="Birren B."/>
        </authorList>
    </citation>
    <scope>NUCLEOTIDE SEQUENCE [LARGE SCALE GENOMIC DNA]</scope>
    <source>
        <strain evidence="2">CM1001059</strain>
    </source>
</reference>
<dbReference type="AlphaFoldDB" id="A0A182TPM4"/>
<protein>
    <submittedName>
        <fullName evidence="1">Uncharacterized protein</fullName>
    </submittedName>
</protein>
<dbReference type="Proteomes" id="UP000075902">
    <property type="component" value="Unassembled WGS sequence"/>
</dbReference>
<evidence type="ECO:0000313" key="1">
    <source>
        <dbReference type="EnsemblMetazoa" id="AMEC006093-PA"/>
    </source>
</evidence>
<proteinExistence type="predicted"/>